<dbReference type="GO" id="GO:0005119">
    <property type="term" value="F:smoothened binding"/>
    <property type="evidence" value="ECO:0007669"/>
    <property type="project" value="TreeGrafter"/>
</dbReference>
<dbReference type="PANTHER" id="PTHR46022:SF1">
    <property type="entry name" value="PROTEIN PATCHED"/>
    <property type="match status" value="1"/>
</dbReference>
<dbReference type="GO" id="GO:0008158">
    <property type="term" value="F:hedgehog receptor activity"/>
    <property type="evidence" value="ECO:0007669"/>
    <property type="project" value="TreeGrafter"/>
</dbReference>
<feature type="transmembrane region" description="Helical" evidence="8">
    <location>
        <begin position="1288"/>
        <end position="1318"/>
    </location>
</feature>
<accession>A0A0N5BDE2</accession>
<dbReference type="STRING" id="174720.A0A0N5BDE2"/>
<evidence type="ECO:0000256" key="6">
    <source>
        <dbReference type="ARBA" id="ARBA00023180"/>
    </source>
</evidence>
<feature type="transmembrane region" description="Helical" evidence="8">
    <location>
        <begin position="724"/>
        <end position="745"/>
    </location>
</feature>
<feature type="domain" description="SSD" evidence="9">
    <location>
        <begin position="615"/>
        <end position="776"/>
    </location>
</feature>
<dbReference type="Pfam" id="PF12349">
    <property type="entry name" value="Sterol-sensing"/>
    <property type="match status" value="1"/>
</dbReference>
<evidence type="ECO:0000256" key="7">
    <source>
        <dbReference type="SAM" id="MobiDB-lite"/>
    </source>
</evidence>
<dbReference type="PROSITE" id="PS50156">
    <property type="entry name" value="SSD"/>
    <property type="match status" value="1"/>
</dbReference>
<feature type="transmembrane region" description="Helical" evidence="8">
    <location>
        <begin position="1262"/>
        <end position="1282"/>
    </location>
</feature>
<feature type="transmembrane region" description="Helical" evidence="8">
    <location>
        <begin position="683"/>
        <end position="703"/>
    </location>
</feature>
<dbReference type="GO" id="GO:0045879">
    <property type="term" value="P:negative regulation of smoothened signaling pathway"/>
    <property type="evidence" value="ECO:0007669"/>
    <property type="project" value="TreeGrafter"/>
</dbReference>
<feature type="transmembrane region" description="Helical" evidence="8">
    <location>
        <begin position="648"/>
        <end position="671"/>
    </location>
</feature>
<evidence type="ECO:0000313" key="10">
    <source>
        <dbReference type="Proteomes" id="UP000046392"/>
    </source>
</evidence>
<comment type="subcellular location">
    <subcellularLocation>
        <location evidence="1">Membrane</location>
        <topology evidence="1">Multi-pass membrane protein</topology>
    </subcellularLocation>
</comment>
<protein>
    <submittedName>
        <fullName evidence="11">SSD domain-containing protein</fullName>
    </submittedName>
</protein>
<organism evidence="10 11">
    <name type="scientific">Strongyloides papillosus</name>
    <name type="common">Intestinal threadworm</name>
    <dbReference type="NCBI Taxonomy" id="174720"/>
    <lineage>
        <taxon>Eukaryota</taxon>
        <taxon>Metazoa</taxon>
        <taxon>Ecdysozoa</taxon>
        <taxon>Nematoda</taxon>
        <taxon>Chromadorea</taxon>
        <taxon>Rhabditida</taxon>
        <taxon>Tylenchina</taxon>
        <taxon>Panagrolaimomorpha</taxon>
        <taxon>Strongyloidoidea</taxon>
        <taxon>Strongyloididae</taxon>
        <taxon>Strongyloides</taxon>
    </lineage>
</organism>
<evidence type="ECO:0000256" key="1">
    <source>
        <dbReference type="ARBA" id="ARBA00004141"/>
    </source>
</evidence>
<evidence type="ECO:0000256" key="8">
    <source>
        <dbReference type="SAM" id="Phobius"/>
    </source>
</evidence>
<feature type="transmembrane region" description="Helical" evidence="8">
    <location>
        <begin position="1195"/>
        <end position="1216"/>
    </location>
</feature>
<feature type="transmembrane region" description="Helical" evidence="8">
    <location>
        <begin position="1222"/>
        <end position="1242"/>
    </location>
</feature>
<evidence type="ECO:0000313" key="11">
    <source>
        <dbReference type="WBParaSite" id="SPAL_0000402800.1"/>
    </source>
</evidence>
<evidence type="ECO:0000256" key="3">
    <source>
        <dbReference type="ARBA" id="ARBA00022692"/>
    </source>
</evidence>
<dbReference type="GO" id="GO:0097108">
    <property type="term" value="F:hedgehog family protein binding"/>
    <property type="evidence" value="ECO:0007669"/>
    <property type="project" value="TreeGrafter"/>
</dbReference>
<sequence>MLTLIEAPTGKNTDGETAPENSRQGQRLLDYSQSNNINNEFEDDRDIGTTRLTRYIKSWRKFFVGKSNSGDYSQEWKREFSLHPTMSDADMTLQQIYLDNAQGSIPTLAIRSVIQNNVYMLASCVQKKPWLILTIVVSLFLMCTIGLQHVRFEDDIVKLWVPKGGHLNSEINFYSNLKKEFESRKNVWSQYEEEHFIKPFIDAKLENYKDEDENGGSYQVLIQTGEEDGQNLLTKNKLLEHVELMKQIKNISVNLYGLNWTLDDICFKPGDLSIKGDSMAKEYQPIIESLIPCIWITPIDCFFEGSKPMGPNPPIELNTITLLGYITQLPEENTLKWTNINPKQVIDDLSKVTNLGTMKEFFDRSEIGMGYLDRPCIDPLDPECPTTSPNYYNALPAFNIFKEALKEKNISIDSVLSKFVDSLDAFDFFFITINRKQSTNDTYYNSYRQSFMNYLRNNKIEAEELFNKTSYPEYPKYGDIVKNGCKGFARGVMSWSKNMIFGGINNTDNGEMTAEAMQTIILVSSPKEFYASFANNQTSRNKKLIQGNIVEEWNIDMAKEILKVWQRNFTQSIYNHELNFYSEPDYPDTKIERRRLHPLASTSIGDMLSEFCQFNYGVIFFGYGFMIVYAMYSQGKIRNYKLSHDSSVGLAFFGVLSVTLSSIAGLGVSTWLGIEFNAATTQIVPFLTLGIGVDNMFLLLHNYHTVTKSVKKNEVGVLLKETGMSILMTSTNNILSFLAGTVLPIPALRSFCFQSCILLTFNLIGIFTIFLAMISIDLRRLKDGRRDVFCCSYEGTYSDEEEDRGYGDGDNNTRVSIRNESIIERALSRSTAVSINNNNAYQSLNFIKGNDDDDINGCSDQLPAKGIIHRLLRKYYIPFLRYKAVKALILIFGLTLGVIGYLGTFSIKQGLELSDVLPEHTAPAAFLRARDRYFSFYPMSLVIRGENVDFATKQKLIENLRSDVGRLSYVVKNADGQPSEPFWMDLFKNWLMRLQEKIDKAASDGLLVDFDKRILNGSEEVKYPDLQVAYSLLCSYGDKEDCSRVGKVKLIENGIVNEEGFYNYLYGWHEYESMLYTVSQAKFYPPLYKLKEGTGNMTYRYFIPPVPRPRYSEIPFYMTGLSDTETIVQMIKEVRAICSRYTELGVDNFPSGIAFVFWDQYLNLNVTILKAIAIITFAVFIVITILLFNIWASACICFTLMIMTLELAGFLGYSGIKLNPVSAVSLITAVGIGVEFTVHVMYSYLTALGSRQKRMEMAIDRVFVPVIHGAISTLLGILMLGFSEFEFVVKYFFIIMSALIIIGLINGLIFMPVLLSLFGPNTEIKIKGNRKRLPPPPPLSRDIDLPNRRIKTRSSVTFPTTHENAME</sequence>
<feature type="transmembrane region" description="Helical" evidence="8">
    <location>
        <begin position="884"/>
        <end position="903"/>
    </location>
</feature>
<feature type="transmembrane region" description="Helical" evidence="8">
    <location>
        <begin position="757"/>
        <end position="776"/>
    </location>
</feature>
<feature type="transmembrane region" description="Helical" evidence="8">
    <location>
        <begin position="1168"/>
        <end position="1188"/>
    </location>
</feature>
<dbReference type="InterPro" id="IPR053958">
    <property type="entry name" value="HMGCR/SNAP/NPC1-like_SSD"/>
</dbReference>
<evidence type="ECO:0000256" key="2">
    <source>
        <dbReference type="ARBA" id="ARBA00005585"/>
    </source>
</evidence>
<dbReference type="GO" id="GO:0018996">
    <property type="term" value="P:molting cycle, collagen and cuticulin-based cuticle"/>
    <property type="evidence" value="ECO:0007669"/>
    <property type="project" value="UniProtKB-ARBA"/>
</dbReference>
<evidence type="ECO:0000259" key="9">
    <source>
        <dbReference type="PROSITE" id="PS50156"/>
    </source>
</evidence>
<keyword evidence="10" id="KW-1185">Reference proteome</keyword>
<dbReference type="PANTHER" id="PTHR46022">
    <property type="entry name" value="PROTEIN PATCHED"/>
    <property type="match status" value="1"/>
</dbReference>
<name>A0A0N5BDE2_STREA</name>
<proteinExistence type="inferred from homology"/>
<keyword evidence="6" id="KW-0325">Glycoprotein</keyword>
<reference evidence="11" key="1">
    <citation type="submission" date="2017-02" db="UniProtKB">
        <authorList>
            <consortium name="WormBaseParasite"/>
        </authorList>
    </citation>
    <scope>IDENTIFICATION</scope>
</reference>
<comment type="similarity">
    <text evidence="2">Belongs to the patched family.</text>
</comment>
<dbReference type="GO" id="GO:0005886">
    <property type="term" value="C:plasma membrane"/>
    <property type="evidence" value="ECO:0007669"/>
    <property type="project" value="TreeGrafter"/>
</dbReference>
<keyword evidence="4 8" id="KW-1133">Transmembrane helix</keyword>
<dbReference type="Proteomes" id="UP000046392">
    <property type="component" value="Unplaced"/>
</dbReference>
<dbReference type="FunFam" id="1.20.1640.10:FF:000031">
    <property type="entry name" value="PaTChed family"/>
    <property type="match status" value="1"/>
</dbReference>
<feature type="region of interest" description="Disordered" evidence="7">
    <location>
        <begin position="1"/>
        <end position="25"/>
    </location>
</feature>
<evidence type="ECO:0000256" key="5">
    <source>
        <dbReference type="ARBA" id="ARBA00023136"/>
    </source>
</evidence>
<keyword evidence="5 8" id="KW-0472">Membrane</keyword>
<dbReference type="SUPFAM" id="SSF82866">
    <property type="entry name" value="Multidrug efflux transporter AcrB transmembrane domain"/>
    <property type="match status" value="2"/>
</dbReference>
<keyword evidence="3 8" id="KW-0812">Transmembrane</keyword>
<dbReference type="Gene3D" id="1.20.1640.10">
    <property type="entry name" value="Multidrug efflux transporter AcrB transmembrane domain"/>
    <property type="match status" value="2"/>
</dbReference>
<dbReference type="InterPro" id="IPR000731">
    <property type="entry name" value="SSD"/>
</dbReference>
<feature type="transmembrane region" description="Helical" evidence="8">
    <location>
        <begin position="614"/>
        <end position="632"/>
    </location>
</feature>
<evidence type="ECO:0000256" key="4">
    <source>
        <dbReference type="ARBA" id="ARBA00022989"/>
    </source>
</evidence>
<dbReference type="WBParaSite" id="SPAL_0000402800.1">
    <property type="protein sequence ID" value="SPAL_0000402800.1"/>
    <property type="gene ID" value="SPAL_0000402800"/>
</dbReference>